<accession>A0AAJ7VAM7</accession>
<evidence type="ECO:0000313" key="7">
    <source>
        <dbReference type="RefSeq" id="XP_018543896.1"/>
    </source>
</evidence>
<sequence>MMSKDKIFRDLRLQENLLKFHGVVKKYSLFTTIGGMEIKVKAHKRDSLWFPREVSFYLGFTIRGLLAFGIQTKPSENRPPKRCASCGSDMAESKTDSCKWTAATPKRTTLNHAPTYSFQSEAGQFQCSVSGLRWVCKKKVSFMYQFRSWEEHKQKLDLVHCSPGGPLLDIRVTDGEFDEVHLPHWICIDGFSTVSDKFAVLHNDTFGNFLEQVSDATSRHVKLFHPNFSTHGVLRRAGFPVKAHCNVLIYQTKKAPPTLHVYLIPCDPALQQEVEQMERTSGSCIIQKPNPQKSLKILGSFILRTDAKTADISPAEIKLGHERGIPCFFMVLLKKTNRDFTLTLGDKEEDLWSCTISRDEYQN</sequence>
<evidence type="ECO:0000259" key="5">
    <source>
        <dbReference type="PROSITE" id="PS51830"/>
    </source>
</evidence>
<dbReference type="PANTHER" id="PTHR46985">
    <property type="entry name" value="NACHT, LRR AND PYD DOMAINS-CONTAINING PROTEIN 1"/>
    <property type="match status" value="1"/>
</dbReference>
<dbReference type="InterPro" id="IPR025307">
    <property type="entry name" value="FIIND_dom"/>
</dbReference>
<keyword evidence="3" id="KW-0399">Innate immunity</keyword>
<dbReference type="Proteomes" id="UP000694890">
    <property type="component" value="Unplaced"/>
</dbReference>
<feature type="domain" description="FIIND" evidence="5">
    <location>
        <begin position="96"/>
        <end position="363"/>
    </location>
</feature>
<dbReference type="Pfam" id="PF13553">
    <property type="entry name" value="FIIND"/>
    <property type="match status" value="1"/>
</dbReference>
<evidence type="ECO:0000256" key="4">
    <source>
        <dbReference type="ARBA" id="ARBA00022859"/>
    </source>
</evidence>
<evidence type="ECO:0000313" key="6">
    <source>
        <dbReference type="Proteomes" id="UP000694890"/>
    </source>
</evidence>
<comment type="subcellular location">
    <subcellularLocation>
        <location evidence="1">Cytoplasm</location>
        <location evidence="1">Cytosol</location>
    </subcellularLocation>
</comment>
<proteinExistence type="predicted"/>
<dbReference type="Pfam" id="PF23679">
    <property type="entry name" value="UPA-FIIND"/>
    <property type="match status" value="1"/>
</dbReference>
<dbReference type="GO" id="GO:0045087">
    <property type="term" value="P:innate immune response"/>
    <property type="evidence" value="ECO:0007669"/>
    <property type="project" value="UniProtKB-KW"/>
</dbReference>
<name>A0AAJ7VAM7_LATCA</name>
<keyword evidence="2" id="KW-0963">Cytoplasm</keyword>
<protein>
    <submittedName>
        <fullName evidence="7">NACHT, LRR and PYD domains-containing protein 1 homolog</fullName>
    </submittedName>
</protein>
<dbReference type="GeneID" id="108891271"/>
<dbReference type="GO" id="GO:0005829">
    <property type="term" value="C:cytosol"/>
    <property type="evidence" value="ECO:0007669"/>
    <property type="project" value="UniProtKB-SubCell"/>
</dbReference>
<evidence type="ECO:0000256" key="1">
    <source>
        <dbReference type="ARBA" id="ARBA00004514"/>
    </source>
</evidence>
<dbReference type="RefSeq" id="XP_018543896.1">
    <property type="nucleotide sequence ID" value="XM_018688380.2"/>
</dbReference>
<dbReference type="InterPro" id="IPR051249">
    <property type="entry name" value="NLRP_Inflammasome"/>
</dbReference>
<evidence type="ECO:0000256" key="3">
    <source>
        <dbReference type="ARBA" id="ARBA00022588"/>
    </source>
</evidence>
<dbReference type="KEGG" id="lcf:108891271"/>
<dbReference type="PROSITE" id="PS51830">
    <property type="entry name" value="FIIND"/>
    <property type="match status" value="1"/>
</dbReference>
<dbReference type="AlphaFoldDB" id="A0AAJ7VAM7"/>
<organism evidence="6 7">
    <name type="scientific">Lates calcarifer</name>
    <name type="common">Barramundi</name>
    <name type="synonym">Holocentrus calcarifer</name>
    <dbReference type="NCBI Taxonomy" id="8187"/>
    <lineage>
        <taxon>Eukaryota</taxon>
        <taxon>Metazoa</taxon>
        <taxon>Chordata</taxon>
        <taxon>Craniata</taxon>
        <taxon>Vertebrata</taxon>
        <taxon>Euteleostomi</taxon>
        <taxon>Actinopterygii</taxon>
        <taxon>Neopterygii</taxon>
        <taxon>Teleostei</taxon>
        <taxon>Neoteleostei</taxon>
        <taxon>Acanthomorphata</taxon>
        <taxon>Carangaria</taxon>
        <taxon>Carangaria incertae sedis</taxon>
        <taxon>Centropomidae</taxon>
        <taxon>Lates</taxon>
    </lineage>
</organism>
<evidence type="ECO:0000256" key="2">
    <source>
        <dbReference type="ARBA" id="ARBA00022490"/>
    </source>
</evidence>
<gene>
    <name evidence="7" type="primary">LOC108891271</name>
</gene>
<keyword evidence="4" id="KW-0391">Immunity</keyword>
<dbReference type="PANTHER" id="PTHR46985:SF2">
    <property type="entry name" value="APOPTOSIS-ASSOCIATED SPECK-LIKE PROTEIN CONTAINING A CARD"/>
    <property type="match status" value="1"/>
</dbReference>
<reference evidence="7" key="1">
    <citation type="submission" date="2025-08" db="UniProtKB">
        <authorList>
            <consortium name="RefSeq"/>
        </authorList>
    </citation>
    <scope>IDENTIFICATION</scope>
    <source>
        <tissue evidence="7">Brain</tissue>
    </source>
</reference>